<dbReference type="Proteomes" id="UP000654471">
    <property type="component" value="Unassembled WGS sequence"/>
</dbReference>
<dbReference type="EMBL" id="BMRP01000038">
    <property type="protein sequence ID" value="GGU91321.1"/>
    <property type="molecule type" value="Genomic_DNA"/>
</dbReference>
<keyword evidence="2" id="KW-1185">Reference proteome</keyword>
<accession>A0ABQ2VLQ9</accession>
<reference evidence="2" key="1">
    <citation type="journal article" date="2019" name="Int. J. Syst. Evol. Microbiol.">
        <title>The Global Catalogue of Microorganisms (GCM) 10K type strain sequencing project: providing services to taxonomists for standard genome sequencing and annotation.</title>
        <authorList>
            <consortium name="The Broad Institute Genomics Platform"/>
            <consortium name="The Broad Institute Genome Sequencing Center for Infectious Disease"/>
            <person name="Wu L."/>
            <person name="Ma J."/>
        </authorList>
    </citation>
    <scope>NUCLEOTIDE SEQUENCE [LARGE SCALE GENOMIC DNA]</scope>
    <source>
        <strain evidence="2">JCM 3399</strain>
    </source>
</reference>
<proteinExistence type="predicted"/>
<evidence type="ECO:0000313" key="2">
    <source>
        <dbReference type="Proteomes" id="UP000654471"/>
    </source>
</evidence>
<dbReference type="Gene3D" id="3.40.50.1860">
    <property type="match status" value="1"/>
</dbReference>
<organism evidence="1 2">
    <name type="scientific">Streptomyces albospinus</name>
    <dbReference type="NCBI Taxonomy" id="285515"/>
    <lineage>
        <taxon>Bacteria</taxon>
        <taxon>Bacillati</taxon>
        <taxon>Actinomycetota</taxon>
        <taxon>Actinomycetes</taxon>
        <taxon>Kitasatosporales</taxon>
        <taxon>Streptomycetaceae</taxon>
        <taxon>Streptomyces</taxon>
    </lineage>
</organism>
<name>A0ABQ2VLQ9_9ACTN</name>
<dbReference type="InterPro" id="IPR001920">
    <property type="entry name" value="Asp/Glu_race"/>
</dbReference>
<dbReference type="Pfam" id="PF01177">
    <property type="entry name" value="Asp_Glu_race"/>
    <property type="match status" value="1"/>
</dbReference>
<evidence type="ECO:0008006" key="3">
    <source>
        <dbReference type="Google" id="ProtNLM"/>
    </source>
</evidence>
<dbReference type="InterPro" id="IPR015942">
    <property type="entry name" value="Asp/Glu/hydantoin_racemase"/>
</dbReference>
<protein>
    <recommendedName>
        <fullName evidence="3">Arylsulfatase</fullName>
    </recommendedName>
</protein>
<dbReference type="RefSeq" id="WP_189306536.1">
    <property type="nucleotide sequence ID" value="NZ_BMRP01000038.1"/>
</dbReference>
<sequence length="225" mass="22436">MLTLLHTSPVHVPVFDALRDEDTPGLPLRHVVRPELLAKARESGPAAVAEEVAGALAAAARDGATAVLCTCSTIGAVAEEAGARLDLPVLRVDRPMAAAAVAAGTRITVLATVESTLAPTAELIAAEADRAGRAVQVQAELVPGAWERFAAGDTEGCLTAVAAAARRVRDAKSTDAIVLAQVSIAAVADRLAAEEAAGAAGGGPVVLSSPRPGLRAAARLAGGAA</sequence>
<evidence type="ECO:0000313" key="1">
    <source>
        <dbReference type="EMBL" id="GGU91321.1"/>
    </source>
</evidence>
<comment type="caution">
    <text evidence="1">The sequence shown here is derived from an EMBL/GenBank/DDBJ whole genome shotgun (WGS) entry which is preliminary data.</text>
</comment>
<gene>
    <name evidence="1" type="ORF">GCM10010211_67520</name>
</gene>